<dbReference type="GO" id="GO:0003723">
    <property type="term" value="F:RNA binding"/>
    <property type="evidence" value="ECO:0007669"/>
    <property type="project" value="InterPro"/>
</dbReference>
<dbReference type="InterPro" id="IPR029028">
    <property type="entry name" value="Alpha/beta_knot_MTases"/>
</dbReference>
<dbReference type="HAMAP" id="MF_01885">
    <property type="entry name" value="tRNA_methyltr_TrmL"/>
    <property type="match status" value="1"/>
</dbReference>
<dbReference type="GO" id="GO:0005737">
    <property type="term" value="C:cytoplasm"/>
    <property type="evidence" value="ECO:0007669"/>
    <property type="project" value="UniProtKB-SubCell"/>
</dbReference>
<dbReference type="PIRSF" id="PIRSF029256">
    <property type="entry name" value="SpoU_TrmH_prd"/>
    <property type="match status" value="1"/>
</dbReference>
<proteinExistence type="inferred from homology"/>
<reference evidence="9 10" key="1">
    <citation type="submission" date="2019-04" db="EMBL/GenBank/DDBJ databases">
        <authorList>
            <person name="Van Vliet M D."/>
        </authorList>
    </citation>
    <scope>NUCLEOTIDE SEQUENCE [LARGE SCALE GENOMIC DNA]</scope>
    <source>
        <strain evidence="9 10">F21</strain>
    </source>
</reference>
<accession>A0A6C2UU15</accession>
<evidence type="ECO:0000256" key="7">
    <source>
        <dbReference type="PIRSR" id="PIRSR029256-1"/>
    </source>
</evidence>
<dbReference type="Proteomes" id="UP000346198">
    <property type="component" value="Unassembled WGS sequence"/>
</dbReference>
<keyword evidence="3 6" id="KW-0808">Transferase</keyword>
<comment type="function">
    <text evidence="6">Could methylate the ribose at the nucleotide 34 wobble position in tRNA.</text>
</comment>
<evidence type="ECO:0000256" key="4">
    <source>
        <dbReference type="ARBA" id="ARBA00022691"/>
    </source>
</evidence>
<keyword evidence="5 6" id="KW-0819">tRNA processing</keyword>
<dbReference type="InterPro" id="IPR029026">
    <property type="entry name" value="tRNA_m1G_MTases_N"/>
</dbReference>
<dbReference type="SUPFAM" id="SSF75217">
    <property type="entry name" value="alpha/beta knot"/>
    <property type="match status" value="1"/>
</dbReference>
<gene>
    <name evidence="9" type="primary">trmL</name>
    <name evidence="9" type="ORF">SCARR_04898</name>
</gene>
<comment type="catalytic activity">
    <reaction evidence="6">
        <text>5-carboxymethylaminomethyluridine(34) in tRNA(Leu) + S-adenosyl-L-methionine = 5-carboxymethylaminomethyl-2'-O-methyluridine(34) in tRNA(Leu) + S-adenosyl-L-homocysteine + H(+)</text>
        <dbReference type="Rhea" id="RHEA:43088"/>
        <dbReference type="Rhea" id="RHEA-COMP:10333"/>
        <dbReference type="Rhea" id="RHEA-COMP:10334"/>
        <dbReference type="ChEBI" id="CHEBI:15378"/>
        <dbReference type="ChEBI" id="CHEBI:57856"/>
        <dbReference type="ChEBI" id="CHEBI:59789"/>
        <dbReference type="ChEBI" id="CHEBI:74508"/>
        <dbReference type="ChEBI" id="CHEBI:74511"/>
        <dbReference type="EC" id="2.1.1.207"/>
    </reaction>
</comment>
<dbReference type="EMBL" id="CAAHFH010000002">
    <property type="protein sequence ID" value="VGO22801.1"/>
    <property type="molecule type" value="Genomic_DNA"/>
</dbReference>
<comment type="catalytic activity">
    <reaction evidence="6">
        <text>cytidine(34) in tRNA + S-adenosyl-L-methionine = 2'-O-methylcytidine(34) in tRNA + S-adenosyl-L-homocysteine + H(+)</text>
        <dbReference type="Rhea" id="RHEA:43084"/>
        <dbReference type="Rhea" id="RHEA-COMP:10331"/>
        <dbReference type="Rhea" id="RHEA-COMP:10332"/>
        <dbReference type="ChEBI" id="CHEBI:15378"/>
        <dbReference type="ChEBI" id="CHEBI:57856"/>
        <dbReference type="ChEBI" id="CHEBI:59789"/>
        <dbReference type="ChEBI" id="CHEBI:74495"/>
        <dbReference type="ChEBI" id="CHEBI:82748"/>
        <dbReference type="EC" id="2.1.1.207"/>
    </reaction>
</comment>
<evidence type="ECO:0000256" key="6">
    <source>
        <dbReference type="HAMAP-Rule" id="MF_01885"/>
    </source>
</evidence>
<dbReference type="CDD" id="cd18094">
    <property type="entry name" value="SpoU-like_TrmL"/>
    <property type="match status" value="1"/>
</dbReference>
<dbReference type="PANTHER" id="PTHR42971:SF1">
    <property type="entry name" value="TRNA (CYTIDINE(34)-2'-O)-METHYLTRANSFERASE"/>
    <property type="match status" value="1"/>
</dbReference>
<evidence type="ECO:0000256" key="3">
    <source>
        <dbReference type="ARBA" id="ARBA00022679"/>
    </source>
</evidence>
<feature type="binding site" evidence="6 7">
    <location>
        <position position="140"/>
    </location>
    <ligand>
        <name>S-adenosyl-L-methionine</name>
        <dbReference type="ChEBI" id="CHEBI:59789"/>
    </ligand>
</feature>
<dbReference type="AlphaFoldDB" id="A0A6C2UU15"/>
<keyword evidence="1 6" id="KW-0963">Cytoplasm</keyword>
<feature type="binding site" evidence="6 7">
    <location>
        <position position="110"/>
    </location>
    <ligand>
        <name>S-adenosyl-L-methionine</name>
        <dbReference type="ChEBI" id="CHEBI:59789"/>
    </ligand>
</feature>
<dbReference type="Gene3D" id="3.40.1280.10">
    <property type="match status" value="1"/>
</dbReference>
<dbReference type="PANTHER" id="PTHR42971">
    <property type="entry name" value="TRNA (CYTIDINE(34)-2'-O)-METHYLTRANSFERASE"/>
    <property type="match status" value="1"/>
</dbReference>
<dbReference type="FunFam" id="3.40.1280.10:FF:000002">
    <property type="entry name" value="Peptidylprolyl isomerase"/>
    <property type="match status" value="1"/>
</dbReference>
<evidence type="ECO:0000256" key="5">
    <source>
        <dbReference type="ARBA" id="ARBA00022694"/>
    </source>
</evidence>
<evidence type="ECO:0000313" key="9">
    <source>
        <dbReference type="EMBL" id="VGO22801.1"/>
    </source>
</evidence>
<keyword evidence="10" id="KW-1185">Reference proteome</keyword>
<dbReference type="GO" id="GO:0008175">
    <property type="term" value="F:tRNA methyltransferase activity"/>
    <property type="evidence" value="ECO:0007669"/>
    <property type="project" value="UniProtKB-UniRule"/>
</dbReference>
<keyword evidence="2 6" id="KW-0489">Methyltransferase</keyword>
<keyword evidence="4 6" id="KW-0949">S-adenosyl-L-methionine</keyword>
<dbReference type="Pfam" id="PF00588">
    <property type="entry name" value="SpoU_methylase"/>
    <property type="match status" value="1"/>
</dbReference>
<evidence type="ECO:0000259" key="8">
    <source>
        <dbReference type="Pfam" id="PF00588"/>
    </source>
</evidence>
<dbReference type="InterPro" id="IPR016914">
    <property type="entry name" value="TrmL"/>
</dbReference>
<protein>
    <recommendedName>
        <fullName evidence="6">Putative tRNA (cytidine(34)-2'-O)-methyltransferase</fullName>
        <ecNumber evidence="6">2.1.1.207</ecNumber>
    </recommendedName>
    <alternativeName>
        <fullName evidence="6">tRNA (cytidine/uridine-2'-O-)-methyltransferase</fullName>
    </alternativeName>
</protein>
<organism evidence="9 10">
    <name type="scientific">Pontiella sulfatireligans</name>
    <dbReference type="NCBI Taxonomy" id="2750658"/>
    <lineage>
        <taxon>Bacteria</taxon>
        <taxon>Pseudomonadati</taxon>
        <taxon>Kiritimatiellota</taxon>
        <taxon>Kiritimatiellia</taxon>
        <taxon>Kiritimatiellales</taxon>
        <taxon>Pontiellaceae</taxon>
        <taxon>Pontiella</taxon>
    </lineage>
</organism>
<comment type="subcellular location">
    <subcellularLocation>
        <location evidence="6">Cytoplasm</location>
    </subcellularLocation>
</comment>
<sequence>MELEFQWPDAPFNIVLVEPSIPPNTGNISRLCAATGTALHLIEPLGFDLSEKQLRRAGLDYWDSVNLTVYPDFDTFLEKNPSDRKFFFSTAGSRNFQEAAFQPNDYFIFGNETFGLPDEMLAAHSESILNIPIKLDCVRSLNLSNCAAIVLYEALRQINR</sequence>
<feature type="domain" description="tRNA/rRNA methyltransferase SpoU type" evidence="8">
    <location>
        <begin position="12"/>
        <end position="152"/>
    </location>
</feature>
<comment type="similarity">
    <text evidence="6">Belongs to the class IV-like SAM-binding methyltransferase superfamily. RNA methyltransferase TrmH family. TrmL subfamily.</text>
</comment>
<evidence type="ECO:0000256" key="2">
    <source>
        <dbReference type="ARBA" id="ARBA00022603"/>
    </source>
</evidence>
<dbReference type="GO" id="GO:0008757">
    <property type="term" value="F:S-adenosylmethionine-dependent methyltransferase activity"/>
    <property type="evidence" value="ECO:0007669"/>
    <property type="project" value="UniProtKB-UniRule"/>
</dbReference>
<name>A0A6C2UU15_9BACT</name>
<evidence type="ECO:0000313" key="10">
    <source>
        <dbReference type="Proteomes" id="UP000346198"/>
    </source>
</evidence>
<dbReference type="GO" id="GO:0042802">
    <property type="term" value="F:identical protein binding"/>
    <property type="evidence" value="ECO:0007669"/>
    <property type="project" value="UniProtKB-ARBA"/>
</dbReference>
<dbReference type="EC" id="2.1.1.207" evidence="6"/>
<dbReference type="GO" id="GO:0002130">
    <property type="term" value="P:wobble position ribose methylation"/>
    <property type="evidence" value="ECO:0007669"/>
    <property type="project" value="TreeGrafter"/>
</dbReference>
<dbReference type="InterPro" id="IPR001537">
    <property type="entry name" value="SpoU_MeTrfase"/>
</dbReference>
<feature type="binding site" evidence="6 7">
    <location>
        <position position="131"/>
    </location>
    <ligand>
        <name>S-adenosyl-L-methionine</name>
        <dbReference type="ChEBI" id="CHEBI:59789"/>
    </ligand>
</feature>
<evidence type="ECO:0000256" key="1">
    <source>
        <dbReference type="ARBA" id="ARBA00022490"/>
    </source>
</evidence>
<comment type="caution">
    <text evidence="6">Lacks conserved residue(s) required for the propagation of feature annotation.</text>
</comment>